<dbReference type="Proteomes" id="UP000241690">
    <property type="component" value="Unassembled WGS sequence"/>
</dbReference>
<keyword evidence="2" id="KW-1185">Reference proteome</keyword>
<protein>
    <submittedName>
        <fullName evidence="1">Uncharacterized protein</fullName>
    </submittedName>
</protein>
<evidence type="ECO:0000313" key="1">
    <source>
        <dbReference type="EMBL" id="PTB49451.1"/>
    </source>
</evidence>
<dbReference type="GeneID" id="36622534"/>
<dbReference type="AlphaFoldDB" id="A0A2T3ZXB4"/>
<name>A0A2T3ZXB4_TRIHA</name>
<sequence length="99" mass="10801">MSNCKRSSEKDFAQGGSFCMWPTTSCRIQIVAREKHFSSALLSWRCCIGSWSWFGPIAALCIVQSGAYASRRELRPCCDASTAAAFKPQATPASSLELS</sequence>
<organism evidence="1 2">
    <name type="scientific">Trichoderma harzianum CBS 226.95</name>
    <dbReference type="NCBI Taxonomy" id="983964"/>
    <lineage>
        <taxon>Eukaryota</taxon>
        <taxon>Fungi</taxon>
        <taxon>Dikarya</taxon>
        <taxon>Ascomycota</taxon>
        <taxon>Pezizomycotina</taxon>
        <taxon>Sordariomycetes</taxon>
        <taxon>Hypocreomycetidae</taxon>
        <taxon>Hypocreales</taxon>
        <taxon>Hypocreaceae</taxon>
        <taxon>Trichoderma</taxon>
    </lineage>
</organism>
<accession>A0A2T3ZXB4</accession>
<proteinExistence type="predicted"/>
<evidence type="ECO:0000313" key="2">
    <source>
        <dbReference type="Proteomes" id="UP000241690"/>
    </source>
</evidence>
<dbReference type="EMBL" id="KZ679692">
    <property type="protein sequence ID" value="PTB49451.1"/>
    <property type="molecule type" value="Genomic_DNA"/>
</dbReference>
<gene>
    <name evidence="1" type="ORF">M431DRAFT_274100</name>
</gene>
<dbReference type="RefSeq" id="XP_024769128.1">
    <property type="nucleotide sequence ID" value="XM_024913970.1"/>
</dbReference>
<reference evidence="1 2" key="1">
    <citation type="submission" date="2016-07" db="EMBL/GenBank/DDBJ databases">
        <title>Multiple horizontal gene transfer events from other fungi enriched the ability of initially mycotrophic Trichoderma (Ascomycota) to feed on dead plant biomass.</title>
        <authorList>
            <consortium name="DOE Joint Genome Institute"/>
            <person name="Aerts A."/>
            <person name="Atanasova L."/>
            <person name="Chenthamara K."/>
            <person name="Zhang J."/>
            <person name="Grujic M."/>
            <person name="Henrissat B."/>
            <person name="Kuo A."/>
            <person name="Salamov A."/>
            <person name="Lipzen A."/>
            <person name="Labutti K."/>
            <person name="Barry K."/>
            <person name="Miao Y."/>
            <person name="Rahimi M.J."/>
            <person name="Shen Q."/>
            <person name="Grigoriev I.V."/>
            <person name="Kubicek C.P."/>
            <person name="Druzhinina I.S."/>
        </authorList>
    </citation>
    <scope>NUCLEOTIDE SEQUENCE [LARGE SCALE GENOMIC DNA]</scope>
    <source>
        <strain evidence="1 2">CBS 226.95</strain>
    </source>
</reference>